<dbReference type="Gene3D" id="1.20.950.20">
    <property type="entry name" value="Transmembrane di-heme cytochromes, Chain C"/>
    <property type="match status" value="1"/>
</dbReference>
<dbReference type="Proteomes" id="UP000425960">
    <property type="component" value="Chromosome"/>
</dbReference>
<evidence type="ECO:0000256" key="4">
    <source>
        <dbReference type="ARBA" id="ARBA00022989"/>
    </source>
</evidence>
<evidence type="ECO:0000259" key="8">
    <source>
        <dbReference type="Pfam" id="PF02665"/>
    </source>
</evidence>
<dbReference type="InterPro" id="IPR036197">
    <property type="entry name" value="NarG-like_sf"/>
</dbReference>
<dbReference type="AlphaFoldDB" id="A0A5K7ZM00"/>
<keyword evidence="4 7" id="KW-1133">Transmembrane helix</keyword>
<sequence>MNKNYMVSLIAVIVLFLIAYVGTQQGAGLQMVFGIVVPYLAVILFVVGFARRVMGWSRSAVPFRITTTCGQQPSLPWFKQAKIDNPSSTFGVIIRMFLEIVCFRSLFRNTRMKLKNGTHMTHQLELFLWIGALAFHYAFFTVVVRHLRFFTEPVPFFVTLLENVDAFMRMEVLYDAVQSGLPGVYMSGLVLLAAAFYLFLRRVLLPQVRYISLASDFFPLFLIMGIALSGIFMRYFAKVDIVAIKELTMGLVTFRPSIPEGVGGLFFAHLFLVSVLLAYFPFSKLMHLGGVFLSPTRNMTGNTRQVRHVNPWNYPVKVHTYEEYEDDFREKMVEAGLPVVKMPEEQA</sequence>
<evidence type="ECO:0000256" key="7">
    <source>
        <dbReference type="SAM" id="Phobius"/>
    </source>
</evidence>
<reference evidence="9 10" key="1">
    <citation type="submission" date="2019-11" db="EMBL/GenBank/DDBJ databases">
        <title>Comparative genomics of hydrocarbon-degrading Desulfosarcina strains.</title>
        <authorList>
            <person name="Watanabe M."/>
            <person name="Kojima H."/>
            <person name="Fukui M."/>
        </authorList>
    </citation>
    <scope>NUCLEOTIDE SEQUENCE [LARGE SCALE GENOMIC DNA]</scope>
    <source>
        <strain evidence="9 10">28bB2T</strain>
    </source>
</reference>
<evidence type="ECO:0000313" key="9">
    <source>
        <dbReference type="EMBL" id="BBO82001.1"/>
    </source>
</evidence>
<keyword evidence="6 7" id="KW-0472">Membrane</keyword>
<dbReference type="KEGG" id="dov:DSCO28_25670"/>
<feature type="transmembrane region" description="Helical" evidence="7">
    <location>
        <begin position="257"/>
        <end position="280"/>
    </location>
</feature>
<feature type="transmembrane region" description="Helical" evidence="7">
    <location>
        <begin position="29"/>
        <end position="50"/>
    </location>
</feature>
<dbReference type="EMBL" id="AP021876">
    <property type="protein sequence ID" value="BBO82001.1"/>
    <property type="molecule type" value="Genomic_DNA"/>
</dbReference>
<dbReference type="SUPFAM" id="SSF103501">
    <property type="entry name" value="Respiratory nitrate reductase 1 gamma chain"/>
    <property type="match status" value="1"/>
</dbReference>
<keyword evidence="2" id="KW-1003">Cell membrane</keyword>
<dbReference type="GO" id="GO:0016491">
    <property type="term" value="F:oxidoreductase activity"/>
    <property type="evidence" value="ECO:0007669"/>
    <property type="project" value="UniProtKB-KW"/>
</dbReference>
<comment type="subcellular location">
    <subcellularLocation>
        <location evidence="1">Cell membrane</location>
        <topology evidence="1">Multi-pass membrane protein</topology>
    </subcellularLocation>
</comment>
<protein>
    <submittedName>
        <fullName evidence="9">Menaquinol oxidoreductase</fullName>
    </submittedName>
</protein>
<feature type="domain" description="NarG-like" evidence="8">
    <location>
        <begin position="97"/>
        <end position="288"/>
    </location>
</feature>
<keyword evidence="5" id="KW-0560">Oxidoreductase</keyword>
<dbReference type="NCBIfam" id="NF038037">
    <property type="entry name" value="cytob_DsrM"/>
    <property type="match status" value="1"/>
</dbReference>
<accession>A0A5K7ZM00</accession>
<gene>
    <name evidence="9" type="ORF">DSCO28_25670</name>
</gene>
<dbReference type="GO" id="GO:0005886">
    <property type="term" value="C:plasma membrane"/>
    <property type="evidence" value="ECO:0007669"/>
    <property type="project" value="UniProtKB-SubCell"/>
</dbReference>
<evidence type="ECO:0000313" key="10">
    <source>
        <dbReference type="Proteomes" id="UP000425960"/>
    </source>
</evidence>
<feature type="transmembrane region" description="Helical" evidence="7">
    <location>
        <begin position="126"/>
        <end position="147"/>
    </location>
</feature>
<keyword evidence="3 7" id="KW-0812">Transmembrane</keyword>
<proteinExistence type="predicted"/>
<evidence type="ECO:0000256" key="1">
    <source>
        <dbReference type="ARBA" id="ARBA00004651"/>
    </source>
</evidence>
<name>A0A5K7ZM00_9BACT</name>
<organism evidence="9 10">
    <name type="scientific">Desulfosarcina ovata subsp. sediminis</name>
    <dbReference type="NCBI Taxonomy" id="885957"/>
    <lineage>
        <taxon>Bacteria</taxon>
        <taxon>Pseudomonadati</taxon>
        <taxon>Thermodesulfobacteriota</taxon>
        <taxon>Desulfobacteria</taxon>
        <taxon>Desulfobacterales</taxon>
        <taxon>Desulfosarcinaceae</taxon>
        <taxon>Desulfosarcina</taxon>
    </lineage>
</organism>
<feature type="transmembrane region" description="Helical" evidence="7">
    <location>
        <begin position="6"/>
        <end position="22"/>
    </location>
</feature>
<evidence type="ECO:0000256" key="3">
    <source>
        <dbReference type="ARBA" id="ARBA00022692"/>
    </source>
</evidence>
<evidence type="ECO:0000256" key="6">
    <source>
        <dbReference type="ARBA" id="ARBA00023136"/>
    </source>
</evidence>
<dbReference type="Pfam" id="PF02665">
    <property type="entry name" value="Nitrate_red_gam"/>
    <property type="match status" value="1"/>
</dbReference>
<dbReference type="InterPro" id="IPR023234">
    <property type="entry name" value="NarG-like_domain"/>
</dbReference>
<evidence type="ECO:0000256" key="5">
    <source>
        <dbReference type="ARBA" id="ARBA00023002"/>
    </source>
</evidence>
<feature type="transmembrane region" description="Helical" evidence="7">
    <location>
        <begin position="184"/>
        <end position="205"/>
    </location>
</feature>
<evidence type="ECO:0000256" key="2">
    <source>
        <dbReference type="ARBA" id="ARBA00022475"/>
    </source>
</evidence>
<dbReference type="InterPro" id="IPR047660">
    <property type="entry name" value="DsrM"/>
</dbReference>
<feature type="transmembrane region" description="Helical" evidence="7">
    <location>
        <begin position="217"/>
        <end position="237"/>
    </location>
</feature>
<dbReference type="RefSeq" id="WP_155310452.1">
    <property type="nucleotide sequence ID" value="NZ_AP021876.1"/>
</dbReference>